<name>A0A1B6GUU0_9HEMI</name>
<dbReference type="AlphaFoldDB" id="A0A1B6GUU0"/>
<feature type="non-terminal residue" evidence="1">
    <location>
        <position position="1"/>
    </location>
</feature>
<proteinExistence type="predicted"/>
<organism evidence="1">
    <name type="scientific">Cuerna arida</name>
    <dbReference type="NCBI Taxonomy" id="1464854"/>
    <lineage>
        <taxon>Eukaryota</taxon>
        <taxon>Metazoa</taxon>
        <taxon>Ecdysozoa</taxon>
        <taxon>Arthropoda</taxon>
        <taxon>Hexapoda</taxon>
        <taxon>Insecta</taxon>
        <taxon>Pterygota</taxon>
        <taxon>Neoptera</taxon>
        <taxon>Paraneoptera</taxon>
        <taxon>Hemiptera</taxon>
        <taxon>Auchenorrhyncha</taxon>
        <taxon>Membracoidea</taxon>
        <taxon>Cicadellidae</taxon>
        <taxon>Cicadellinae</taxon>
        <taxon>Proconiini</taxon>
        <taxon>Cuerna</taxon>
    </lineage>
</organism>
<sequence length="144" mass="16721">TTIACRIQNTEYRMLLFVIIENRMVSKNTFCYFTIRSFSFFSNDASSFKEFLHTIDWIFQQPIPQPFLEVSRWNIRGTCWKKIEKLGAGVGWFLSVEYSSVGRDIEVPGKSCLVIVDIHISGQVLLRGIKHNLIYVQGENSEYL</sequence>
<reference evidence="1" key="1">
    <citation type="submission" date="2015-11" db="EMBL/GenBank/DDBJ databases">
        <title>De novo transcriptome assembly of four potential Pierce s Disease insect vectors from Arizona vineyards.</title>
        <authorList>
            <person name="Tassone E.E."/>
        </authorList>
    </citation>
    <scope>NUCLEOTIDE SEQUENCE</scope>
</reference>
<dbReference type="EMBL" id="GECZ01003592">
    <property type="protein sequence ID" value="JAS66177.1"/>
    <property type="molecule type" value="Transcribed_RNA"/>
</dbReference>
<gene>
    <name evidence="1" type="ORF">g.56</name>
</gene>
<accession>A0A1B6GUU0</accession>
<evidence type="ECO:0000313" key="1">
    <source>
        <dbReference type="EMBL" id="JAS66177.1"/>
    </source>
</evidence>
<protein>
    <submittedName>
        <fullName evidence="1">Uncharacterized protein</fullName>
    </submittedName>
</protein>